<name>A0A0F9JRR5_9ZZZZ</name>
<comment type="caution">
    <text evidence="1">The sequence shown here is derived from an EMBL/GenBank/DDBJ whole genome shotgun (WGS) entry which is preliminary data.</text>
</comment>
<dbReference type="AlphaFoldDB" id="A0A0F9JRR5"/>
<reference evidence="1" key="1">
    <citation type="journal article" date="2015" name="Nature">
        <title>Complex archaea that bridge the gap between prokaryotes and eukaryotes.</title>
        <authorList>
            <person name="Spang A."/>
            <person name="Saw J.H."/>
            <person name="Jorgensen S.L."/>
            <person name="Zaremba-Niedzwiedzka K."/>
            <person name="Martijn J."/>
            <person name="Lind A.E."/>
            <person name="van Eijk R."/>
            <person name="Schleper C."/>
            <person name="Guy L."/>
            <person name="Ettema T.J."/>
        </authorList>
    </citation>
    <scope>NUCLEOTIDE SEQUENCE</scope>
</reference>
<organism evidence="1">
    <name type="scientific">marine sediment metagenome</name>
    <dbReference type="NCBI Taxonomy" id="412755"/>
    <lineage>
        <taxon>unclassified sequences</taxon>
        <taxon>metagenomes</taxon>
        <taxon>ecological metagenomes</taxon>
    </lineage>
</organism>
<dbReference type="EMBL" id="LAZR01010772">
    <property type="protein sequence ID" value="KKM65141.1"/>
    <property type="molecule type" value="Genomic_DNA"/>
</dbReference>
<sequence>MVVVVDINGFSRNMGHNIMDDYKGLVRMTLDSHEHFIAVLNGIFNASDLEKQYTWLRVMGLMETWDIITIL</sequence>
<proteinExistence type="predicted"/>
<gene>
    <name evidence="1" type="ORF">LCGC14_1494130</name>
</gene>
<evidence type="ECO:0000313" key="1">
    <source>
        <dbReference type="EMBL" id="KKM65141.1"/>
    </source>
</evidence>
<accession>A0A0F9JRR5</accession>
<protein>
    <submittedName>
        <fullName evidence="1">Uncharacterized protein</fullName>
    </submittedName>
</protein>